<gene>
    <name evidence="1" type="ORF">KIV10_10130</name>
</gene>
<evidence type="ECO:0000313" key="2">
    <source>
        <dbReference type="Proteomes" id="UP001297092"/>
    </source>
</evidence>
<dbReference type="CDD" id="cd07820">
    <property type="entry name" value="SRPBCC_3"/>
    <property type="match status" value="1"/>
</dbReference>
<name>A0ABS5S5P3_9FLAO</name>
<keyword evidence="2" id="KW-1185">Reference proteome</keyword>
<accession>A0ABS5S5P3</accession>
<proteinExistence type="predicted"/>
<sequence>MPKIILETIINADVKNVFDLSRNIDLHKISAKQTNETAIAGKTKGLIELGETVTWRAKHLGFYQTLTSKITEFEEPNYFVDEMVEGIFESFKHEHHFKNIDCGTLMVDIFEYKSPFGIFGKMADILFLKNYLTKFLKTRNKILKQIAEA</sequence>
<dbReference type="InterPro" id="IPR023393">
    <property type="entry name" value="START-like_dom_sf"/>
</dbReference>
<protein>
    <submittedName>
        <fullName evidence="1">SRPBCC family protein</fullName>
    </submittedName>
</protein>
<dbReference type="Proteomes" id="UP001297092">
    <property type="component" value="Unassembled WGS sequence"/>
</dbReference>
<dbReference type="SUPFAM" id="SSF55961">
    <property type="entry name" value="Bet v1-like"/>
    <property type="match status" value="1"/>
</dbReference>
<organism evidence="1 2">
    <name type="scientific">Aequorivita echinoideorum</name>
    <dbReference type="NCBI Taxonomy" id="1549647"/>
    <lineage>
        <taxon>Bacteria</taxon>
        <taxon>Pseudomonadati</taxon>
        <taxon>Bacteroidota</taxon>
        <taxon>Flavobacteriia</taxon>
        <taxon>Flavobacteriales</taxon>
        <taxon>Flavobacteriaceae</taxon>
        <taxon>Aequorivita</taxon>
    </lineage>
</organism>
<dbReference type="EMBL" id="JAHCTB010000004">
    <property type="protein sequence ID" value="MBT0608541.1"/>
    <property type="molecule type" value="Genomic_DNA"/>
</dbReference>
<comment type="caution">
    <text evidence="1">The sequence shown here is derived from an EMBL/GenBank/DDBJ whole genome shotgun (WGS) entry which is preliminary data.</text>
</comment>
<evidence type="ECO:0000313" key="1">
    <source>
        <dbReference type="EMBL" id="MBT0608541.1"/>
    </source>
</evidence>
<dbReference type="RefSeq" id="WP_214113404.1">
    <property type="nucleotide sequence ID" value="NZ_JAHCTB010000004.1"/>
</dbReference>
<dbReference type="Gene3D" id="3.30.530.20">
    <property type="match status" value="1"/>
</dbReference>
<reference evidence="1 2" key="1">
    <citation type="submission" date="2021-05" db="EMBL/GenBank/DDBJ databases">
        <title>Aequorivita echinoideorum JCM 30378 genome.</title>
        <authorList>
            <person name="Zhang H."/>
            <person name="Li C."/>
        </authorList>
    </citation>
    <scope>NUCLEOTIDE SEQUENCE [LARGE SCALE GENOMIC DNA]</scope>
    <source>
        <strain evidence="1 2">JCM30378</strain>
    </source>
</reference>